<keyword evidence="6 14" id="KW-0732">Signal</keyword>
<dbReference type="InterPro" id="IPR012334">
    <property type="entry name" value="Pectin_lyas_fold"/>
</dbReference>
<feature type="chain" id="PRO_5043673119" description="endo-polygalacturonase" evidence="14">
    <location>
        <begin position="21"/>
        <end position="457"/>
    </location>
</feature>
<dbReference type="InterPro" id="IPR000743">
    <property type="entry name" value="Glyco_hydro_28"/>
</dbReference>
<keyword evidence="4" id="KW-0134">Cell wall</keyword>
<evidence type="ECO:0000256" key="6">
    <source>
        <dbReference type="ARBA" id="ARBA00022729"/>
    </source>
</evidence>
<evidence type="ECO:0000256" key="3">
    <source>
        <dbReference type="ARBA" id="ARBA00012736"/>
    </source>
</evidence>
<evidence type="ECO:0000256" key="10">
    <source>
        <dbReference type="ARBA" id="ARBA00034074"/>
    </source>
</evidence>
<dbReference type="FunFam" id="2.160.20.10:FF:000028">
    <property type="entry name" value="Polygalacturonase QRT2"/>
    <property type="match status" value="1"/>
</dbReference>
<dbReference type="SMART" id="SM00710">
    <property type="entry name" value="PbH1"/>
    <property type="match status" value="4"/>
</dbReference>
<evidence type="ECO:0000256" key="4">
    <source>
        <dbReference type="ARBA" id="ARBA00022512"/>
    </source>
</evidence>
<reference evidence="15" key="1">
    <citation type="submission" date="2022-07" db="EMBL/GenBank/DDBJ databases">
        <authorList>
            <person name="Macas J."/>
            <person name="Novak P."/>
            <person name="Neumann P."/>
        </authorList>
    </citation>
    <scope>NUCLEOTIDE SEQUENCE</scope>
</reference>
<evidence type="ECO:0000256" key="11">
    <source>
        <dbReference type="ARBA" id="ARBA00083621"/>
    </source>
</evidence>
<gene>
    <name evidence="15" type="ORF">CEPIT_LOCUS12411</name>
</gene>
<dbReference type="InterPro" id="IPR011050">
    <property type="entry name" value="Pectin_lyase_fold/virulence"/>
</dbReference>
<name>A0AAV0DBC0_9ASTE</name>
<keyword evidence="5" id="KW-0964">Secreted</keyword>
<feature type="signal peptide" evidence="14">
    <location>
        <begin position="1"/>
        <end position="20"/>
    </location>
</feature>
<dbReference type="EMBL" id="CAMAPF010000075">
    <property type="protein sequence ID" value="CAH9093212.1"/>
    <property type="molecule type" value="Genomic_DNA"/>
</dbReference>
<evidence type="ECO:0000256" key="12">
    <source>
        <dbReference type="PROSITE-ProRule" id="PRU10052"/>
    </source>
</evidence>
<evidence type="ECO:0000256" key="8">
    <source>
        <dbReference type="ARBA" id="ARBA00023295"/>
    </source>
</evidence>
<dbReference type="PANTHER" id="PTHR31375">
    <property type="match status" value="1"/>
</dbReference>
<comment type="similarity">
    <text evidence="2 13">Belongs to the glycosyl hydrolase 28 family.</text>
</comment>
<dbReference type="AlphaFoldDB" id="A0AAV0DBC0"/>
<evidence type="ECO:0000313" key="15">
    <source>
        <dbReference type="EMBL" id="CAH9093212.1"/>
    </source>
</evidence>
<evidence type="ECO:0000256" key="1">
    <source>
        <dbReference type="ARBA" id="ARBA00004191"/>
    </source>
</evidence>
<evidence type="ECO:0000256" key="14">
    <source>
        <dbReference type="SAM" id="SignalP"/>
    </source>
</evidence>
<dbReference type="GO" id="GO:0009830">
    <property type="term" value="P:cell wall modification involved in abscission"/>
    <property type="evidence" value="ECO:0007669"/>
    <property type="project" value="UniProtKB-ARBA"/>
</dbReference>
<dbReference type="GO" id="GO:0005975">
    <property type="term" value="P:carbohydrate metabolic process"/>
    <property type="evidence" value="ECO:0007669"/>
    <property type="project" value="InterPro"/>
</dbReference>
<keyword evidence="8 13" id="KW-0326">Glycosidase</keyword>
<evidence type="ECO:0000256" key="7">
    <source>
        <dbReference type="ARBA" id="ARBA00022801"/>
    </source>
</evidence>
<feature type="active site" evidence="12">
    <location>
        <position position="276"/>
    </location>
</feature>
<sequence>MAKLMIILACSFLASLPFDAFYGHWELFLGTQLKHISKFSSVGSKGIALDPPVTTINADNFGAIGDGKTDDTVAFQKAWEAACSLSTPTPVNLQVSMMKNYLLKPVSFLGPCKSPITVQINGNIEASDNHDDYKNDLKHWLKFESVQNLTIEGGGTFNGNGKTWWENSCKINKSLPCTDAPTAVTFYKCESLLVKNINIQNAQKMQVSFDNCNNVNVSDVVVTAPEDSPNTDGIHVTGTKNIHISSCVIGTGDDCISIVSGSQNVGATNITCGPGHGISIGSLGADNSEAFVSDIVVNGANLTRTTNGVRIKTWAGGSGSAQNITFENIDMHDVENPIIINQNYCDLKDKPCSTQPASTAVEVKEVRYENISGSSGTEVAVVFNCSMPHPCQGIVMRNVSLVGEGGAPAKAQCNNVNFGNNIAADHVSPLCAAPPTAHPTDLIITQFVHHPHPSSDY</sequence>
<comment type="caution">
    <text evidence="15">The sequence shown here is derived from an EMBL/GenBank/DDBJ whole genome shotgun (WGS) entry which is preliminary data.</text>
</comment>
<dbReference type="Gene3D" id="2.160.20.10">
    <property type="entry name" value="Single-stranded right-handed beta-helix, Pectin lyase-like"/>
    <property type="match status" value="1"/>
</dbReference>
<dbReference type="GO" id="GO:0009901">
    <property type="term" value="P:anther dehiscence"/>
    <property type="evidence" value="ECO:0007669"/>
    <property type="project" value="UniProtKB-ARBA"/>
</dbReference>
<dbReference type="SUPFAM" id="SSF51126">
    <property type="entry name" value="Pectin lyase-like"/>
    <property type="match status" value="1"/>
</dbReference>
<keyword evidence="7 13" id="KW-0378">Hydrolase</keyword>
<comment type="subcellular location">
    <subcellularLocation>
        <location evidence="1">Secreted</location>
        <location evidence="1">Cell wall</location>
    </subcellularLocation>
</comment>
<accession>A0AAV0DBC0</accession>
<protein>
    <recommendedName>
        <fullName evidence="3">endo-polygalacturonase</fullName>
        <ecNumber evidence="3">3.2.1.15</ecNumber>
    </recommendedName>
    <alternativeName>
        <fullName evidence="11">Pectinase</fullName>
    </alternativeName>
</protein>
<keyword evidence="16" id="KW-1185">Reference proteome</keyword>
<proteinExistence type="inferred from homology"/>
<dbReference type="PROSITE" id="PS00502">
    <property type="entry name" value="POLYGALACTURONASE"/>
    <property type="match status" value="1"/>
</dbReference>
<dbReference type="Proteomes" id="UP001152523">
    <property type="component" value="Unassembled WGS sequence"/>
</dbReference>
<evidence type="ECO:0000256" key="13">
    <source>
        <dbReference type="RuleBase" id="RU361169"/>
    </source>
</evidence>
<evidence type="ECO:0000313" key="16">
    <source>
        <dbReference type="Proteomes" id="UP001152523"/>
    </source>
</evidence>
<dbReference type="GO" id="GO:0004650">
    <property type="term" value="F:polygalacturonase activity"/>
    <property type="evidence" value="ECO:0007669"/>
    <property type="project" value="UniProtKB-EC"/>
</dbReference>
<evidence type="ECO:0000256" key="2">
    <source>
        <dbReference type="ARBA" id="ARBA00008834"/>
    </source>
</evidence>
<dbReference type="EC" id="3.2.1.15" evidence="3"/>
<keyword evidence="9" id="KW-0961">Cell wall biogenesis/degradation</keyword>
<dbReference type="InterPro" id="IPR006626">
    <property type="entry name" value="PbH1"/>
</dbReference>
<comment type="catalytic activity">
    <reaction evidence="10">
        <text>(1,4-alpha-D-galacturonosyl)n+m + H2O = (1,4-alpha-D-galacturonosyl)n + (1,4-alpha-D-galacturonosyl)m.</text>
        <dbReference type="EC" id="3.2.1.15"/>
    </reaction>
</comment>
<dbReference type="GO" id="GO:0010047">
    <property type="term" value="P:fruit dehiscence"/>
    <property type="evidence" value="ECO:0007669"/>
    <property type="project" value="UniProtKB-ARBA"/>
</dbReference>
<dbReference type="Pfam" id="PF00295">
    <property type="entry name" value="Glyco_hydro_28"/>
    <property type="match status" value="1"/>
</dbReference>
<evidence type="ECO:0000256" key="9">
    <source>
        <dbReference type="ARBA" id="ARBA00023316"/>
    </source>
</evidence>
<evidence type="ECO:0000256" key="5">
    <source>
        <dbReference type="ARBA" id="ARBA00022525"/>
    </source>
</evidence>
<organism evidence="15 16">
    <name type="scientific">Cuscuta epithymum</name>
    <dbReference type="NCBI Taxonomy" id="186058"/>
    <lineage>
        <taxon>Eukaryota</taxon>
        <taxon>Viridiplantae</taxon>
        <taxon>Streptophyta</taxon>
        <taxon>Embryophyta</taxon>
        <taxon>Tracheophyta</taxon>
        <taxon>Spermatophyta</taxon>
        <taxon>Magnoliopsida</taxon>
        <taxon>eudicotyledons</taxon>
        <taxon>Gunneridae</taxon>
        <taxon>Pentapetalae</taxon>
        <taxon>asterids</taxon>
        <taxon>lamiids</taxon>
        <taxon>Solanales</taxon>
        <taxon>Convolvulaceae</taxon>
        <taxon>Cuscuteae</taxon>
        <taxon>Cuscuta</taxon>
        <taxon>Cuscuta subgen. Cuscuta</taxon>
    </lineage>
</organism>